<dbReference type="Pfam" id="PF00149">
    <property type="entry name" value="Metallophos"/>
    <property type="match status" value="1"/>
</dbReference>
<feature type="domain" description="Serine/threonine specific protein phosphatases" evidence="1">
    <location>
        <begin position="131"/>
        <end position="404"/>
    </location>
</feature>
<dbReference type="PANTHER" id="PTHR11668">
    <property type="entry name" value="SERINE/THREONINE PROTEIN PHOSPHATASE"/>
    <property type="match status" value="1"/>
</dbReference>
<dbReference type="Gene3D" id="3.60.21.10">
    <property type="match status" value="1"/>
</dbReference>
<comment type="caution">
    <text evidence="2">The sequence shown here is derived from an EMBL/GenBank/DDBJ whole genome shotgun (WGS) entry which is preliminary data.</text>
</comment>
<keyword evidence="3" id="KW-1185">Reference proteome</keyword>
<dbReference type="InterPro" id="IPR050341">
    <property type="entry name" value="PP1_catalytic_subunit"/>
</dbReference>
<dbReference type="PANTHER" id="PTHR11668:SF496">
    <property type="entry name" value="SERINE_THREONINE-PROTEIN PHOSPHATASE"/>
    <property type="match status" value="1"/>
</dbReference>
<dbReference type="InterPro" id="IPR029052">
    <property type="entry name" value="Metallo-depent_PP-like"/>
</dbReference>
<name>A0ABD0Z889_9HEMI</name>
<organism evidence="2 3">
    <name type="scientific">Ranatra chinensis</name>
    <dbReference type="NCBI Taxonomy" id="642074"/>
    <lineage>
        <taxon>Eukaryota</taxon>
        <taxon>Metazoa</taxon>
        <taxon>Ecdysozoa</taxon>
        <taxon>Arthropoda</taxon>
        <taxon>Hexapoda</taxon>
        <taxon>Insecta</taxon>
        <taxon>Pterygota</taxon>
        <taxon>Neoptera</taxon>
        <taxon>Paraneoptera</taxon>
        <taxon>Hemiptera</taxon>
        <taxon>Heteroptera</taxon>
        <taxon>Panheteroptera</taxon>
        <taxon>Nepomorpha</taxon>
        <taxon>Nepidae</taxon>
        <taxon>Ranatrinae</taxon>
        <taxon>Ranatra</taxon>
    </lineage>
</organism>
<proteinExistence type="predicted"/>
<accession>A0ABD0Z889</accession>
<dbReference type="AlphaFoldDB" id="A0ABD0Z889"/>
<dbReference type="PRINTS" id="PR00114">
    <property type="entry name" value="STPHPHTASE"/>
</dbReference>
<protein>
    <recommendedName>
        <fullName evidence="1">Serine/threonine specific protein phosphatases domain-containing protein</fullName>
    </recommendedName>
</protein>
<gene>
    <name evidence="2" type="ORF">AAG570_000715</name>
</gene>
<evidence type="ECO:0000313" key="3">
    <source>
        <dbReference type="Proteomes" id="UP001558652"/>
    </source>
</evidence>
<dbReference type="EMBL" id="JBFDAA010000001">
    <property type="protein sequence ID" value="KAL1140787.1"/>
    <property type="molecule type" value="Genomic_DNA"/>
</dbReference>
<dbReference type="SMART" id="SM00156">
    <property type="entry name" value="PP2Ac"/>
    <property type="match status" value="1"/>
</dbReference>
<evidence type="ECO:0000259" key="1">
    <source>
        <dbReference type="SMART" id="SM00156"/>
    </source>
</evidence>
<reference evidence="2 3" key="1">
    <citation type="submission" date="2024-07" db="EMBL/GenBank/DDBJ databases">
        <title>Chromosome-level genome assembly of the water stick insect Ranatra chinensis (Heteroptera: Nepidae).</title>
        <authorList>
            <person name="Liu X."/>
        </authorList>
    </citation>
    <scope>NUCLEOTIDE SEQUENCE [LARGE SCALE GENOMIC DNA]</scope>
    <source>
        <strain evidence="2">Cailab_2021Rc</strain>
        <tissue evidence="2">Muscle</tissue>
    </source>
</reference>
<dbReference type="InterPro" id="IPR006186">
    <property type="entry name" value="Ser/Thr-sp_prot-phosphatase"/>
</dbReference>
<dbReference type="InterPro" id="IPR004843">
    <property type="entry name" value="Calcineurin-like_PHP"/>
</dbReference>
<dbReference type="GO" id="GO:0005737">
    <property type="term" value="C:cytoplasm"/>
    <property type="evidence" value="ECO:0007669"/>
    <property type="project" value="UniProtKB-ARBA"/>
</dbReference>
<sequence length="442" mass="49034">MKYNGVIARSRSKLKIAVLGVQALKCVLPEQEPGDDGNRYAQFAILLLEDVSRRSVRKMSAVADSSNDPLVEACKLLKVLNYFTKRIEAEPQEDWSTDVLQGTPSETKQISNRDSTMGKHAFAWGQMTNRVLVCSLMEVCEVLLARFRNEPRLLELDSPVHIMGGLTGNFKDVYCLEKLLWKNGLDWTAGNFLFLGGYVGEGQMVDEMAGGDCDSSLELISYLFANKARNPDTVHMIRGLHEIRSIQKENTFLTECKDKYGDEIGEGVWEGVNMVLDCMPLAAIVDKKIFCCSGGIPGPWICPTIQIIKSVVPCPLPKPQEQSLLAWQLMVNSPHRCEGMPVQALFPPLTFPQPTNFMQTQVRYRGRMVCLSSGQSLGSGRDPAVLLVTSRWHPPRIVTLHTTSLLPPLGLLEVPPEEEEEAYWPIDNGQVSLASSALGAPK</sequence>
<dbReference type="Proteomes" id="UP001558652">
    <property type="component" value="Unassembled WGS sequence"/>
</dbReference>
<evidence type="ECO:0000313" key="2">
    <source>
        <dbReference type="EMBL" id="KAL1140787.1"/>
    </source>
</evidence>
<dbReference type="SUPFAM" id="SSF56300">
    <property type="entry name" value="Metallo-dependent phosphatases"/>
    <property type="match status" value="1"/>
</dbReference>